<sequence>MKGIFESYVKNVHWKNETGLFTITDLQKNNSGDYKLEWGSIFKFLYWLRVFDPVPTPKVSRLNSSSDSCLLLCSVGENITLQWLKGQQILNQSSSASSLRLSVDKQDFNSSFSCVASSPAENKTVTTSCALNQTKNDPVPTPEVSRLNSSSDSCLLLCSVGENITLQWLKGQQILNQSSSASSLLLSVDTQDFNSSFSCVASSLAENKTVNTSCALNQTKNDSVGHKEVQYTQIQMSDMSKVGNGSGSSGPEDGSDVTTV</sequence>
<evidence type="ECO:0000259" key="6">
    <source>
        <dbReference type="PROSITE" id="PS50835"/>
    </source>
</evidence>
<dbReference type="InterPro" id="IPR013783">
    <property type="entry name" value="Ig-like_fold"/>
</dbReference>
<organism evidence="7 8">
    <name type="scientific">Menidia menidia</name>
    <name type="common">Atlantic silverside</name>
    <dbReference type="NCBI Taxonomy" id="238744"/>
    <lineage>
        <taxon>Eukaryota</taxon>
        <taxon>Metazoa</taxon>
        <taxon>Chordata</taxon>
        <taxon>Craniata</taxon>
        <taxon>Vertebrata</taxon>
        <taxon>Euteleostomi</taxon>
        <taxon>Actinopterygii</taxon>
        <taxon>Neopterygii</taxon>
        <taxon>Teleostei</taxon>
        <taxon>Neoteleostei</taxon>
        <taxon>Acanthomorphata</taxon>
        <taxon>Ovalentaria</taxon>
        <taxon>Atherinomorphae</taxon>
        <taxon>Atheriniformes</taxon>
        <taxon>Atherinopsidae</taxon>
        <taxon>Menidiinae</taxon>
        <taxon>Menidia</taxon>
    </lineage>
</organism>
<keyword evidence="3" id="KW-0472">Membrane</keyword>
<feature type="region of interest" description="Disordered" evidence="5">
    <location>
        <begin position="238"/>
        <end position="260"/>
    </location>
</feature>
<reference evidence="7" key="1">
    <citation type="submission" date="2021-05" db="EMBL/GenBank/DDBJ databases">
        <authorList>
            <person name="Tigano A."/>
        </authorList>
    </citation>
    <scope>NUCLEOTIDE SEQUENCE</scope>
</reference>
<feature type="domain" description="Ig-like" evidence="6">
    <location>
        <begin position="68"/>
        <end position="126"/>
    </location>
</feature>
<dbReference type="InterPro" id="IPR036179">
    <property type="entry name" value="Ig-like_dom_sf"/>
</dbReference>
<proteinExistence type="predicted"/>
<dbReference type="PANTHER" id="PTHR12080">
    <property type="entry name" value="SIGNALING LYMPHOCYTIC ACTIVATION MOLECULE"/>
    <property type="match status" value="1"/>
</dbReference>
<dbReference type="PANTHER" id="PTHR12080:SF55">
    <property type="entry name" value="LYMPHOCYTE FUNCTION-ASSOCIATED ANTIGEN 3"/>
    <property type="match status" value="1"/>
</dbReference>
<keyword evidence="8" id="KW-1185">Reference proteome</keyword>
<comment type="subcellular location">
    <subcellularLocation>
        <location evidence="1">Membrane</location>
    </subcellularLocation>
</comment>
<name>A0A8S4BE05_9TELE</name>
<dbReference type="Proteomes" id="UP000677803">
    <property type="component" value="Unassembled WGS sequence"/>
</dbReference>
<gene>
    <name evidence="7" type="ORF">MMEN_LOCUS14138</name>
</gene>
<dbReference type="Gene3D" id="2.60.40.10">
    <property type="entry name" value="Immunoglobulins"/>
    <property type="match status" value="2"/>
</dbReference>
<dbReference type="InterPro" id="IPR007110">
    <property type="entry name" value="Ig-like_dom"/>
</dbReference>
<dbReference type="AlphaFoldDB" id="A0A8S4BE05"/>
<evidence type="ECO:0000256" key="1">
    <source>
        <dbReference type="ARBA" id="ARBA00004370"/>
    </source>
</evidence>
<keyword evidence="2" id="KW-0732">Signal</keyword>
<evidence type="ECO:0000256" key="5">
    <source>
        <dbReference type="SAM" id="MobiDB-lite"/>
    </source>
</evidence>
<dbReference type="SUPFAM" id="SSF48726">
    <property type="entry name" value="Immunoglobulin"/>
    <property type="match status" value="1"/>
</dbReference>
<dbReference type="InterPro" id="IPR015631">
    <property type="entry name" value="CD2/SLAM_rcpt"/>
</dbReference>
<comment type="caution">
    <text evidence="7">The sequence shown here is derived from an EMBL/GenBank/DDBJ whole genome shotgun (WGS) entry which is preliminary data.</text>
</comment>
<dbReference type="PROSITE" id="PS50835">
    <property type="entry name" value="IG_LIKE"/>
    <property type="match status" value="1"/>
</dbReference>
<accession>A0A8S4BE05</accession>
<evidence type="ECO:0000313" key="8">
    <source>
        <dbReference type="Proteomes" id="UP000677803"/>
    </source>
</evidence>
<evidence type="ECO:0000256" key="2">
    <source>
        <dbReference type="ARBA" id="ARBA00022729"/>
    </source>
</evidence>
<evidence type="ECO:0000256" key="4">
    <source>
        <dbReference type="ARBA" id="ARBA00023180"/>
    </source>
</evidence>
<evidence type="ECO:0000256" key="3">
    <source>
        <dbReference type="ARBA" id="ARBA00023136"/>
    </source>
</evidence>
<keyword evidence="4" id="KW-0325">Glycoprotein</keyword>
<protein>
    <submittedName>
        <fullName evidence="7">(Atlantic silverside) hypothetical protein</fullName>
    </submittedName>
</protein>
<dbReference type="GO" id="GO:0016020">
    <property type="term" value="C:membrane"/>
    <property type="evidence" value="ECO:0007669"/>
    <property type="project" value="UniProtKB-SubCell"/>
</dbReference>
<evidence type="ECO:0000313" key="7">
    <source>
        <dbReference type="EMBL" id="CAG5946341.1"/>
    </source>
</evidence>
<dbReference type="EMBL" id="CAJRST010017779">
    <property type="protein sequence ID" value="CAG5946341.1"/>
    <property type="molecule type" value="Genomic_DNA"/>
</dbReference>
<dbReference type="OrthoDB" id="9835793at2759"/>